<dbReference type="AlphaFoldDB" id="A0A6P1MHB4"/>
<sequence>MKTIRYTLLYLIIILLTWFVMTPSNHLLNITFNILFEIFSVSYFIILTKSKNYETYDDAYISLYILFIRIIAVTLFVFLQIFNTLTNILCNYSIFFVFILVTASNLLEMRLKEIAEN</sequence>
<gene>
    <name evidence="2" type="ORF">Ami3637_13620</name>
</gene>
<keyword evidence="1" id="KW-1133">Transmembrane helix</keyword>
<evidence type="ECO:0000256" key="1">
    <source>
        <dbReference type="SAM" id="Phobius"/>
    </source>
</evidence>
<protein>
    <submittedName>
        <fullName evidence="2">Uncharacterized protein</fullName>
    </submittedName>
</protein>
<feature type="transmembrane region" description="Helical" evidence="1">
    <location>
        <begin position="7"/>
        <end position="24"/>
    </location>
</feature>
<name>A0A6P1MHB4_9FIRM</name>
<keyword evidence="3" id="KW-1185">Reference proteome</keyword>
<feature type="transmembrane region" description="Helical" evidence="1">
    <location>
        <begin position="59"/>
        <end position="79"/>
    </location>
</feature>
<dbReference type="RefSeq" id="WP_162363042.1">
    <property type="nucleotide sequence ID" value="NZ_CP047591.1"/>
</dbReference>
<dbReference type="KEGG" id="amic:Ami3637_13620"/>
<proteinExistence type="predicted"/>
<feature type="transmembrane region" description="Helical" evidence="1">
    <location>
        <begin position="85"/>
        <end position="107"/>
    </location>
</feature>
<dbReference type="Proteomes" id="UP000463883">
    <property type="component" value="Chromosome"/>
</dbReference>
<evidence type="ECO:0000313" key="2">
    <source>
        <dbReference type="EMBL" id="QHI73277.1"/>
    </source>
</evidence>
<organism evidence="2 3">
    <name type="scientific">Aminipila terrae</name>
    <dbReference type="NCBI Taxonomy" id="2697030"/>
    <lineage>
        <taxon>Bacteria</taxon>
        <taxon>Bacillati</taxon>
        <taxon>Bacillota</taxon>
        <taxon>Clostridia</taxon>
        <taxon>Peptostreptococcales</taxon>
        <taxon>Anaerovoracaceae</taxon>
        <taxon>Aminipila</taxon>
    </lineage>
</organism>
<keyword evidence="1" id="KW-0472">Membrane</keyword>
<dbReference type="EMBL" id="CP047591">
    <property type="protein sequence ID" value="QHI73277.1"/>
    <property type="molecule type" value="Genomic_DNA"/>
</dbReference>
<keyword evidence="1" id="KW-0812">Transmembrane</keyword>
<reference evidence="2 3" key="1">
    <citation type="submission" date="2020-01" db="EMBL/GenBank/DDBJ databases">
        <title>Genomic analysis of Aminipila sp. CBA3637.</title>
        <authorList>
            <person name="Kim Y.B."/>
            <person name="Roh S.W."/>
        </authorList>
    </citation>
    <scope>NUCLEOTIDE SEQUENCE [LARGE SCALE GENOMIC DNA]</scope>
    <source>
        <strain evidence="2 3">CBA3637</strain>
    </source>
</reference>
<feature type="transmembrane region" description="Helical" evidence="1">
    <location>
        <begin position="30"/>
        <end position="47"/>
    </location>
</feature>
<accession>A0A6P1MHB4</accession>
<evidence type="ECO:0000313" key="3">
    <source>
        <dbReference type="Proteomes" id="UP000463883"/>
    </source>
</evidence>